<gene>
    <name evidence="2" type="ORF">US96_C0005G0021</name>
</gene>
<organism evidence="2 3">
    <name type="scientific">Candidatus Woesebacteria bacterium GW2011_GWB1_38_5b</name>
    <dbReference type="NCBI Taxonomy" id="1618569"/>
    <lineage>
        <taxon>Bacteria</taxon>
        <taxon>Candidatus Woeseibacteriota</taxon>
    </lineage>
</organism>
<keyword evidence="2" id="KW-0489">Methyltransferase</keyword>
<dbReference type="CDD" id="cd02440">
    <property type="entry name" value="AdoMet_MTases"/>
    <property type="match status" value="1"/>
</dbReference>
<evidence type="ECO:0000259" key="1">
    <source>
        <dbReference type="Pfam" id="PF13847"/>
    </source>
</evidence>
<dbReference type="GO" id="GO:0032259">
    <property type="term" value="P:methylation"/>
    <property type="evidence" value="ECO:0007669"/>
    <property type="project" value="UniProtKB-KW"/>
</dbReference>
<dbReference type="Proteomes" id="UP000034181">
    <property type="component" value="Unassembled WGS sequence"/>
</dbReference>
<evidence type="ECO:0000313" key="3">
    <source>
        <dbReference type="Proteomes" id="UP000034181"/>
    </source>
</evidence>
<dbReference type="InterPro" id="IPR025714">
    <property type="entry name" value="Methyltranfer_dom"/>
</dbReference>
<comment type="caution">
    <text evidence="2">The sequence shown here is derived from an EMBL/GenBank/DDBJ whole genome shotgun (WGS) entry which is preliminary data.</text>
</comment>
<dbReference type="GO" id="GO:0008168">
    <property type="term" value="F:methyltransferase activity"/>
    <property type="evidence" value="ECO:0007669"/>
    <property type="project" value="UniProtKB-KW"/>
</dbReference>
<dbReference type="InterPro" id="IPR029063">
    <property type="entry name" value="SAM-dependent_MTases_sf"/>
</dbReference>
<dbReference type="Pfam" id="PF13847">
    <property type="entry name" value="Methyltransf_31"/>
    <property type="match status" value="1"/>
</dbReference>
<name>A0A0G0K7W7_9BACT</name>
<dbReference type="Gene3D" id="3.40.50.150">
    <property type="entry name" value="Vaccinia Virus protein VP39"/>
    <property type="match status" value="1"/>
</dbReference>
<reference evidence="2 3" key="1">
    <citation type="journal article" date="2015" name="Nature">
        <title>rRNA introns, odd ribosomes, and small enigmatic genomes across a large radiation of phyla.</title>
        <authorList>
            <person name="Brown C.T."/>
            <person name="Hug L.A."/>
            <person name="Thomas B.C."/>
            <person name="Sharon I."/>
            <person name="Castelle C.J."/>
            <person name="Singh A."/>
            <person name="Wilkins M.J."/>
            <person name="Williams K.H."/>
            <person name="Banfield J.F."/>
        </authorList>
    </citation>
    <scope>NUCLEOTIDE SEQUENCE [LARGE SCALE GENOMIC DNA]</scope>
</reference>
<accession>A0A0G0K7W7</accession>
<dbReference type="EMBL" id="LBUZ01000005">
    <property type="protein sequence ID" value="KKQ75748.1"/>
    <property type="molecule type" value="Genomic_DNA"/>
</dbReference>
<keyword evidence="2" id="KW-0808">Transferase</keyword>
<sequence>MTKKSYNLIKQKSNKIYDQAADKYKISNQAVFWNDQQTQYYRFYELIKDLELNSSETTIIDVGCGNGELYKFLNFIGFRGIYTGYDINDKLLKQAKKRFGDVEFRNTDILSSKNNKKYDYVLMSGVFNLNAGQDMNFIHDFIKSMFRLCKKATIFNAISTHVNFKNPKLFYINPSSLLDFCIENITPRITLMHHNLPYNFTVTLHQESAWSSTNK</sequence>
<protein>
    <submittedName>
        <fullName evidence="2">Methyltransferase family protein</fullName>
    </submittedName>
</protein>
<proteinExistence type="predicted"/>
<feature type="domain" description="Methyltransferase" evidence="1">
    <location>
        <begin position="54"/>
        <end position="157"/>
    </location>
</feature>
<evidence type="ECO:0000313" key="2">
    <source>
        <dbReference type="EMBL" id="KKQ75748.1"/>
    </source>
</evidence>
<dbReference type="SUPFAM" id="SSF53335">
    <property type="entry name" value="S-adenosyl-L-methionine-dependent methyltransferases"/>
    <property type="match status" value="1"/>
</dbReference>
<dbReference type="AlphaFoldDB" id="A0A0G0K7W7"/>